<evidence type="ECO:0000256" key="1">
    <source>
        <dbReference type="ARBA" id="ARBA00009558"/>
    </source>
</evidence>
<evidence type="ECO:0000256" key="6">
    <source>
        <dbReference type="RuleBase" id="RU361228"/>
    </source>
</evidence>
<gene>
    <name evidence="9" type="ORF">GPM918_LOCUS41244</name>
    <name evidence="8" type="ORF">OVA965_LOCUS24998</name>
    <name evidence="11" type="ORF">SRO942_LOCUS42275</name>
    <name evidence="10" type="ORF">TMI583_LOCUS25723</name>
</gene>
<evidence type="ECO:0000259" key="7">
    <source>
        <dbReference type="Pfam" id="PF02825"/>
    </source>
</evidence>
<keyword evidence="3 6" id="KW-0808">Transferase</keyword>
<dbReference type="InterPro" id="IPR037197">
    <property type="entry name" value="WWE_dom_sf"/>
</dbReference>
<evidence type="ECO:0000256" key="2">
    <source>
        <dbReference type="ARBA" id="ARBA00022676"/>
    </source>
</evidence>
<dbReference type="Gene3D" id="3.90.176.10">
    <property type="entry name" value="Toxin ADP-ribosyltransferase, Chain A, domain 1"/>
    <property type="match status" value="1"/>
</dbReference>
<protein>
    <recommendedName>
        <fullName evidence="6">NAD(P)(+)--arginine ADP-ribosyltransferase</fullName>
        <ecNumber evidence="6">2.4.2.31</ecNumber>
    </recommendedName>
    <alternativeName>
        <fullName evidence="6">Mono(ADP-ribosyl)transferase</fullName>
    </alternativeName>
</protein>
<dbReference type="Pfam" id="PF01129">
    <property type="entry name" value="ART"/>
    <property type="match status" value="1"/>
</dbReference>
<name>A0A815ZJS0_9BILA</name>
<comment type="catalytic activity">
    <reaction evidence="5 6">
        <text>L-arginyl-[protein] + NAD(+) = N(omega)-(ADP-D-ribosyl)-L-arginyl-[protein] + nicotinamide + H(+)</text>
        <dbReference type="Rhea" id="RHEA:19149"/>
        <dbReference type="Rhea" id="RHEA-COMP:10532"/>
        <dbReference type="Rhea" id="RHEA-COMP:15087"/>
        <dbReference type="ChEBI" id="CHEBI:15378"/>
        <dbReference type="ChEBI" id="CHEBI:17154"/>
        <dbReference type="ChEBI" id="CHEBI:29965"/>
        <dbReference type="ChEBI" id="CHEBI:57540"/>
        <dbReference type="ChEBI" id="CHEBI:142554"/>
        <dbReference type="EC" id="2.4.2.31"/>
    </reaction>
</comment>
<keyword evidence="4" id="KW-0548">Nucleotidyltransferase</keyword>
<dbReference type="EC" id="2.4.2.31" evidence="6"/>
<dbReference type="AlphaFoldDB" id="A0A815ZJS0"/>
<dbReference type="EMBL" id="CAJNOK010015301">
    <property type="protein sequence ID" value="CAF1222715.1"/>
    <property type="molecule type" value="Genomic_DNA"/>
</dbReference>
<dbReference type="Pfam" id="PF02825">
    <property type="entry name" value="WWE"/>
    <property type="match status" value="1"/>
</dbReference>
<dbReference type="GO" id="GO:0016779">
    <property type="term" value="F:nucleotidyltransferase activity"/>
    <property type="evidence" value="ECO:0007669"/>
    <property type="project" value="UniProtKB-KW"/>
</dbReference>
<dbReference type="InterPro" id="IPR004170">
    <property type="entry name" value="WWE_dom"/>
</dbReference>
<dbReference type="EMBL" id="CAJOBA010036842">
    <property type="protein sequence ID" value="CAF4030895.1"/>
    <property type="molecule type" value="Genomic_DNA"/>
</dbReference>
<dbReference type="Proteomes" id="UP000681722">
    <property type="component" value="Unassembled WGS sequence"/>
</dbReference>
<keyword evidence="12" id="KW-1185">Reference proteome</keyword>
<dbReference type="Proteomes" id="UP000677228">
    <property type="component" value="Unassembled WGS sequence"/>
</dbReference>
<evidence type="ECO:0000313" key="11">
    <source>
        <dbReference type="EMBL" id="CAF4451714.1"/>
    </source>
</evidence>
<evidence type="ECO:0000313" key="10">
    <source>
        <dbReference type="EMBL" id="CAF4030895.1"/>
    </source>
</evidence>
<dbReference type="Proteomes" id="UP000682733">
    <property type="component" value="Unassembled WGS sequence"/>
</dbReference>
<dbReference type="EMBL" id="CAJOBC010098062">
    <property type="protein sequence ID" value="CAF4451714.1"/>
    <property type="molecule type" value="Genomic_DNA"/>
</dbReference>
<evidence type="ECO:0000313" key="8">
    <source>
        <dbReference type="EMBL" id="CAF1222715.1"/>
    </source>
</evidence>
<accession>A0A815ZJS0</accession>
<comment type="caution">
    <text evidence="9">The sequence shown here is derived from an EMBL/GenBank/DDBJ whole genome shotgun (WGS) entry which is preliminary data.</text>
</comment>
<dbReference type="OrthoDB" id="423533at2759"/>
<comment type="similarity">
    <text evidence="1 6">Belongs to the Arg-specific ADP-ribosyltransferase family.</text>
</comment>
<evidence type="ECO:0000256" key="5">
    <source>
        <dbReference type="ARBA" id="ARBA00047597"/>
    </source>
</evidence>
<dbReference type="InterPro" id="IPR000768">
    <property type="entry name" value="ART"/>
</dbReference>
<keyword evidence="6" id="KW-0521">NADP</keyword>
<keyword evidence="2 6" id="KW-0328">Glycosyltransferase</keyword>
<evidence type="ECO:0000256" key="4">
    <source>
        <dbReference type="ARBA" id="ARBA00022695"/>
    </source>
</evidence>
<dbReference type="SUPFAM" id="SSF56399">
    <property type="entry name" value="ADP-ribosylation"/>
    <property type="match status" value="1"/>
</dbReference>
<proteinExistence type="inferred from homology"/>
<keyword evidence="6" id="KW-0520">NAD</keyword>
<evidence type="ECO:0000313" key="9">
    <source>
        <dbReference type="EMBL" id="CAF1583351.1"/>
    </source>
</evidence>
<dbReference type="PROSITE" id="PS51996">
    <property type="entry name" value="TR_MART"/>
    <property type="match status" value="1"/>
</dbReference>
<dbReference type="Proteomes" id="UP000663829">
    <property type="component" value="Unassembled WGS sequence"/>
</dbReference>
<dbReference type="EMBL" id="CAJNOQ010032055">
    <property type="protein sequence ID" value="CAF1583351.1"/>
    <property type="molecule type" value="Genomic_DNA"/>
</dbReference>
<reference evidence="9" key="1">
    <citation type="submission" date="2021-02" db="EMBL/GenBank/DDBJ databases">
        <authorList>
            <person name="Nowell W R."/>
        </authorList>
    </citation>
    <scope>NUCLEOTIDE SEQUENCE</scope>
</reference>
<sequence>MTEGRVQWYRQFSNEEMKPFPDIENEIIEDAYQKREKKIELDDYIIELDDGMQISKENSVKKISIKRLTNIESYQHLRPERFFSNEIQASPENVKTYGEHDLGSIFIRRWLYRNNLAYYDLITNQSIASNVLAMATCGILTEGIQLGKEIETKWICNYLENVIGKSSIEILQCCVHLYTRESFLYKLVNKTLREEDTTKIDTLAPFCALLAAYLRKCCVYDDAHVHSLISTNDNSYFDVVYRGANLTVEMIEAYRKGVGKSFVWNSFTSTSKNRQKAELYGNTLFVIHIDIIPSIGFQSFADIQPYSQFPIEEEVLLAAGGYIKIYSINEQPDGKYVIVFRTVVPT</sequence>
<feature type="domain" description="WWE" evidence="7">
    <location>
        <begin position="7"/>
        <end position="67"/>
    </location>
</feature>
<evidence type="ECO:0000313" key="12">
    <source>
        <dbReference type="Proteomes" id="UP000663829"/>
    </source>
</evidence>
<evidence type="ECO:0000256" key="3">
    <source>
        <dbReference type="ARBA" id="ARBA00022679"/>
    </source>
</evidence>
<organism evidence="9 12">
    <name type="scientific">Didymodactylos carnosus</name>
    <dbReference type="NCBI Taxonomy" id="1234261"/>
    <lineage>
        <taxon>Eukaryota</taxon>
        <taxon>Metazoa</taxon>
        <taxon>Spiralia</taxon>
        <taxon>Gnathifera</taxon>
        <taxon>Rotifera</taxon>
        <taxon>Eurotatoria</taxon>
        <taxon>Bdelloidea</taxon>
        <taxon>Philodinida</taxon>
        <taxon>Philodinidae</taxon>
        <taxon>Didymodactylos</taxon>
    </lineage>
</organism>
<dbReference type="GO" id="GO:0106274">
    <property type="term" value="F:NAD+-protein-arginine ADP-ribosyltransferase activity"/>
    <property type="evidence" value="ECO:0007669"/>
    <property type="project" value="UniProtKB-EC"/>
</dbReference>
<dbReference type="Gene3D" id="3.30.720.50">
    <property type="match status" value="1"/>
</dbReference>
<dbReference type="SUPFAM" id="SSF117839">
    <property type="entry name" value="WWE domain"/>
    <property type="match status" value="1"/>
</dbReference>